<evidence type="ECO:0000313" key="12">
    <source>
        <dbReference type="EMBL" id="KAF5767952.1"/>
    </source>
</evidence>
<evidence type="ECO:0000256" key="4">
    <source>
        <dbReference type="ARBA" id="ARBA00022729"/>
    </source>
</evidence>
<dbReference type="Gene3D" id="1.10.510.10">
    <property type="entry name" value="Transferase(Phosphotransferase) domain 1"/>
    <property type="match status" value="1"/>
</dbReference>
<dbReference type="PANTHER" id="PTHR47986">
    <property type="entry name" value="OSJNBA0070M12.3 PROTEIN"/>
    <property type="match status" value="1"/>
</dbReference>
<comment type="subcellular location">
    <subcellularLocation>
        <location evidence="1">Membrane</location>
        <topology evidence="1">Single-pass membrane protein</topology>
    </subcellularLocation>
</comment>
<evidence type="ECO:0000256" key="3">
    <source>
        <dbReference type="ARBA" id="ARBA00022692"/>
    </source>
</evidence>
<sequence length="133" mass="15363">MESGVICNKALDEFESEISVLTKRYGISSLLAHESFIHRDLKSSNILLCDDFQAKVSDFGPVKLVPDGGKSIMTHVAWTFGYVAPKYASNKLFSLYIYIYMYVYMYVYLYILWMLQKGMLETINFWHGSSKKL</sequence>
<evidence type="ECO:0000256" key="1">
    <source>
        <dbReference type="ARBA" id="ARBA00004167"/>
    </source>
</evidence>
<dbReference type="InterPro" id="IPR000719">
    <property type="entry name" value="Prot_kinase_dom"/>
</dbReference>
<dbReference type="PANTHER" id="PTHR47986:SF13">
    <property type="entry name" value="RECEPTOR PROTEIN KINASE TMK1-LIKE"/>
    <property type="match status" value="1"/>
</dbReference>
<dbReference type="InterPro" id="IPR052422">
    <property type="entry name" value="Auxin_Ser/Thr_Kinase"/>
</dbReference>
<keyword evidence="13" id="KW-1185">Reference proteome</keyword>
<feature type="transmembrane region" description="Helical" evidence="10">
    <location>
        <begin position="95"/>
        <end position="115"/>
    </location>
</feature>
<dbReference type="Proteomes" id="UP000215914">
    <property type="component" value="Unassembled WGS sequence"/>
</dbReference>
<dbReference type="GO" id="GO:0005524">
    <property type="term" value="F:ATP binding"/>
    <property type="evidence" value="ECO:0007669"/>
    <property type="project" value="InterPro"/>
</dbReference>
<evidence type="ECO:0000256" key="7">
    <source>
        <dbReference type="ARBA" id="ARBA00023136"/>
    </source>
</evidence>
<keyword evidence="6 10" id="KW-1133">Transmembrane helix</keyword>
<evidence type="ECO:0000256" key="10">
    <source>
        <dbReference type="SAM" id="Phobius"/>
    </source>
</evidence>
<comment type="caution">
    <text evidence="12">The sequence shown here is derived from an EMBL/GenBank/DDBJ whole genome shotgun (WGS) entry which is preliminary data.</text>
</comment>
<proteinExistence type="predicted"/>
<dbReference type="PROSITE" id="PS50011">
    <property type="entry name" value="PROTEIN_KINASE_DOM"/>
    <property type="match status" value="1"/>
</dbReference>
<reference evidence="12" key="1">
    <citation type="journal article" date="2017" name="Nature">
        <title>The sunflower genome provides insights into oil metabolism, flowering and Asterid evolution.</title>
        <authorList>
            <person name="Badouin H."/>
            <person name="Gouzy J."/>
            <person name="Grassa C.J."/>
            <person name="Murat F."/>
            <person name="Staton S.E."/>
            <person name="Cottret L."/>
            <person name="Lelandais-Briere C."/>
            <person name="Owens G.L."/>
            <person name="Carrere S."/>
            <person name="Mayjonade B."/>
            <person name="Legrand L."/>
            <person name="Gill N."/>
            <person name="Kane N.C."/>
            <person name="Bowers J.E."/>
            <person name="Hubner S."/>
            <person name="Bellec A."/>
            <person name="Berard A."/>
            <person name="Berges H."/>
            <person name="Blanchet N."/>
            <person name="Boniface M.C."/>
            <person name="Brunel D."/>
            <person name="Catrice O."/>
            <person name="Chaidir N."/>
            <person name="Claudel C."/>
            <person name="Donnadieu C."/>
            <person name="Faraut T."/>
            <person name="Fievet G."/>
            <person name="Helmstetter N."/>
            <person name="King M."/>
            <person name="Knapp S.J."/>
            <person name="Lai Z."/>
            <person name="Le Paslier M.C."/>
            <person name="Lippi Y."/>
            <person name="Lorenzon L."/>
            <person name="Mandel J.R."/>
            <person name="Marage G."/>
            <person name="Marchand G."/>
            <person name="Marquand E."/>
            <person name="Bret-Mestries E."/>
            <person name="Morien E."/>
            <person name="Nambeesan S."/>
            <person name="Nguyen T."/>
            <person name="Pegot-Espagnet P."/>
            <person name="Pouilly N."/>
            <person name="Raftis F."/>
            <person name="Sallet E."/>
            <person name="Schiex T."/>
            <person name="Thomas J."/>
            <person name="Vandecasteele C."/>
            <person name="Vares D."/>
            <person name="Vear F."/>
            <person name="Vautrin S."/>
            <person name="Crespi M."/>
            <person name="Mangin B."/>
            <person name="Burke J.M."/>
            <person name="Salse J."/>
            <person name="Munos S."/>
            <person name="Vincourt P."/>
            <person name="Rieseberg L.H."/>
            <person name="Langlade N.B."/>
        </authorList>
    </citation>
    <scope>NUCLEOTIDE SEQUENCE</scope>
    <source>
        <tissue evidence="12">Leaves</tissue>
    </source>
</reference>
<keyword evidence="7 10" id="KW-0472">Membrane</keyword>
<dbReference type="EMBL" id="MNCJ02000329">
    <property type="protein sequence ID" value="KAF5767952.1"/>
    <property type="molecule type" value="Genomic_DNA"/>
</dbReference>
<dbReference type="InterPro" id="IPR008271">
    <property type="entry name" value="Ser/Thr_kinase_AS"/>
</dbReference>
<keyword evidence="12" id="KW-0808">Transferase</keyword>
<dbReference type="SUPFAM" id="SSF56112">
    <property type="entry name" value="Protein kinase-like (PK-like)"/>
    <property type="match status" value="1"/>
</dbReference>
<protein>
    <recommendedName>
        <fullName evidence="11">Protein kinase domain-containing protein</fullName>
    </recommendedName>
</protein>
<gene>
    <name evidence="12" type="ORF">HanXRQr2_Chr14g0630681</name>
</gene>
<evidence type="ECO:0000259" key="11">
    <source>
        <dbReference type="PROSITE" id="PS50011"/>
    </source>
</evidence>
<keyword evidence="8" id="KW-0675">Receptor</keyword>
<reference evidence="12" key="2">
    <citation type="submission" date="2020-06" db="EMBL/GenBank/DDBJ databases">
        <title>Helianthus annuus Genome sequencing and assembly Release 2.</title>
        <authorList>
            <person name="Gouzy J."/>
            <person name="Langlade N."/>
            <person name="Munos S."/>
        </authorList>
    </citation>
    <scope>NUCLEOTIDE SEQUENCE</scope>
    <source>
        <tissue evidence="12">Leaves</tissue>
    </source>
</reference>
<evidence type="ECO:0000256" key="2">
    <source>
        <dbReference type="ARBA" id="ARBA00022614"/>
    </source>
</evidence>
<evidence type="ECO:0000313" key="13">
    <source>
        <dbReference type="Proteomes" id="UP000215914"/>
    </source>
</evidence>
<evidence type="ECO:0000256" key="6">
    <source>
        <dbReference type="ARBA" id="ARBA00022989"/>
    </source>
</evidence>
<evidence type="ECO:0000256" key="5">
    <source>
        <dbReference type="ARBA" id="ARBA00022737"/>
    </source>
</evidence>
<organism evidence="12 13">
    <name type="scientific">Helianthus annuus</name>
    <name type="common">Common sunflower</name>
    <dbReference type="NCBI Taxonomy" id="4232"/>
    <lineage>
        <taxon>Eukaryota</taxon>
        <taxon>Viridiplantae</taxon>
        <taxon>Streptophyta</taxon>
        <taxon>Embryophyta</taxon>
        <taxon>Tracheophyta</taxon>
        <taxon>Spermatophyta</taxon>
        <taxon>Magnoliopsida</taxon>
        <taxon>eudicotyledons</taxon>
        <taxon>Gunneridae</taxon>
        <taxon>Pentapetalae</taxon>
        <taxon>asterids</taxon>
        <taxon>campanulids</taxon>
        <taxon>Asterales</taxon>
        <taxon>Asteraceae</taxon>
        <taxon>Asteroideae</taxon>
        <taxon>Heliantheae alliance</taxon>
        <taxon>Heliantheae</taxon>
        <taxon>Helianthus</taxon>
    </lineage>
</organism>
<keyword evidence="4" id="KW-0732">Signal</keyword>
<dbReference type="PROSITE" id="PS00108">
    <property type="entry name" value="PROTEIN_KINASE_ST"/>
    <property type="match status" value="1"/>
</dbReference>
<dbReference type="GO" id="GO:0016020">
    <property type="term" value="C:membrane"/>
    <property type="evidence" value="ECO:0007669"/>
    <property type="project" value="UniProtKB-SubCell"/>
</dbReference>
<keyword evidence="5" id="KW-0677">Repeat</keyword>
<keyword evidence="2" id="KW-0433">Leucine-rich repeat</keyword>
<dbReference type="Gramene" id="mRNA:HanXRQr2_Chr14g0630681">
    <property type="protein sequence ID" value="mRNA:HanXRQr2_Chr14g0630681"/>
    <property type="gene ID" value="HanXRQr2_Chr14g0630681"/>
</dbReference>
<accession>A0A9K3H573</accession>
<keyword evidence="3 10" id="KW-0812">Transmembrane</keyword>
<dbReference type="Pfam" id="PF00069">
    <property type="entry name" value="Pkinase"/>
    <property type="match status" value="1"/>
</dbReference>
<dbReference type="GO" id="GO:0004672">
    <property type="term" value="F:protein kinase activity"/>
    <property type="evidence" value="ECO:0007669"/>
    <property type="project" value="InterPro"/>
</dbReference>
<dbReference type="AlphaFoldDB" id="A0A9K3H573"/>
<evidence type="ECO:0000256" key="9">
    <source>
        <dbReference type="ARBA" id="ARBA00023180"/>
    </source>
</evidence>
<keyword evidence="9" id="KW-0325">Glycoprotein</keyword>
<feature type="domain" description="Protein kinase" evidence="11">
    <location>
        <begin position="1"/>
        <end position="133"/>
    </location>
</feature>
<name>A0A9K3H573_HELAN</name>
<evidence type="ECO:0000256" key="8">
    <source>
        <dbReference type="ARBA" id="ARBA00023170"/>
    </source>
</evidence>
<dbReference type="InterPro" id="IPR011009">
    <property type="entry name" value="Kinase-like_dom_sf"/>
</dbReference>